<dbReference type="EMBL" id="BMJE01000005">
    <property type="protein sequence ID" value="GGB79848.1"/>
    <property type="molecule type" value="Genomic_DNA"/>
</dbReference>
<evidence type="ECO:0000256" key="5">
    <source>
        <dbReference type="RuleBase" id="RU000414"/>
    </source>
</evidence>
<sequence>MKKVKVLFAAIVLTTAFQSCKENDNDLKEVEVPSEPVEETATTEMGNPADVKADGGSFQIVALPYAYDALAPNIDAKTMEVHYSKHYVGYTNKLNKAIKGTDLENKSIEEILKGLDMNNTAVRNNGGGYYNHSLFWEVMGPNGGGEPSGKLAEAINNDLGSFENFKTQFTDAASKQFGSGWAWLVVDKDGKLKVTNTPNQDNPLMPGAEVQGTPILGLDVWEHAYYLNYQNKRPEYINAFYNVINWENVAKKYDAATAQ</sequence>
<comment type="catalytic activity">
    <reaction evidence="5">
        <text>2 superoxide + 2 H(+) = H2O2 + O2</text>
        <dbReference type="Rhea" id="RHEA:20696"/>
        <dbReference type="ChEBI" id="CHEBI:15378"/>
        <dbReference type="ChEBI" id="CHEBI:15379"/>
        <dbReference type="ChEBI" id="CHEBI:16240"/>
        <dbReference type="ChEBI" id="CHEBI:18421"/>
        <dbReference type="EC" id="1.15.1.1"/>
    </reaction>
</comment>
<dbReference type="Pfam" id="PF02777">
    <property type="entry name" value="Sod_Fe_C"/>
    <property type="match status" value="1"/>
</dbReference>
<dbReference type="PROSITE" id="PS51257">
    <property type="entry name" value="PROKAR_LIPOPROTEIN"/>
    <property type="match status" value="1"/>
</dbReference>
<keyword evidence="4 5" id="KW-0560">Oxidoreductase</keyword>
<reference evidence="9" key="1">
    <citation type="journal article" date="2019" name="Int. J. Syst. Evol. Microbiol.">
        <title>The Global Catalogue of Microorganisms (GCM) 10K type strain sequencing project: providing services to taxonomists for standard genome sequencing and annotation.</title>
        <authorList>
            <consortium name="The Broad Institute Genomics Platform"/>
            <consortium name="The Broad Institute Genome Sequencing Center for Infectious Disease"/>
            <person name="Wu L."/>
            <person name="Ma J."/>
        </authorList>
    </citation>
    <scope>NUCLEOTIDE SEQUENCE [LARGE SCALE GENOMIC DNA]</scope>
    <source>
        <strain evidence="9">CGMCC 1.15461</strain>
    </source>
</reference>
<accession>A0ABQ1JVZ6</accession>
<dbReference type="SUPFAM" id="SSF46609">
    <property type="entry name" value="Fe,Mn superoxide dismutase (SOD), N-terminal domain"/>
    <property type="match status" value="1"/>
</dbReference>
<dbReference type="InterPro" id="IPR036314">
    <property type="entry name" value="SOD_C_sf"/>
</dbReference>
<dbReference type="Gene3D" id="3.55.40.20">
    <property type="entry name" value="Iron/manganese superoxide dismutase, C-terminal domain"/>
    <property type="match status" value="1"/>
</dbReference>
<dbReference type="InterPro" id="IPR019831">
    <property type="entry name" value="Mn/Fe_SOD_N"/>
</dbReference>
<keyword evidence="9" id="KW-1185">Reference proteome</keyword>
<evidence type="ECO:0000313" key="9">
    <source>
        <dbReference type="Proteomes" id="UP000615760"/>
    </source>
</evidence>
<dbReference type="SUPFAM" id="SSF54719">
    <property type="entry name" value="Fe,Mn superoxide dismutase (SOD), C-terminal domain"/>
    <property type="match status" value="1"/>
</dbReference>
<dbReference type="PANTHER" id="PTHR43595:SF2">
    <property type="entry name" value="SMALL RIBOSOMAL SUBUNIT PROTEIN MS42"/>
    <property type="match status" value="1"/>
</dbReference>
<dbReference type="InterPro" id="IPR001189">
    <property type="entry name" value="Mn/Fe_SOD"/>
</dbReference>
<evidence type="ECO:0000259" key="6">
    <source>
        <dbReference type="Pfam" id="PF00081"/>
    </source>
</evidence>
<proteinExistence type="inferred from homology"/>
<dbReference type="PANTHER" id="PTHR43595">
    <property type="entry name" value="37S RIBOSOMAL PROTEIN S26, MITOCHONDRIAL"/>
    <property type="match status" value="1"/>
</dbReference>
<dbReference type="PRINTS" id="PR01703">
    <property type="entry name" value="MNSODISMTASE"/>
</dbReference>
<evidence type="ECO:0000256" key="1">
    <source>
        <dbReference type="ARBA" id="ARBA00008714"/>
    </source>
</evidence>
<evidence type="ECO:0000313" key="8">
    <source>
        <dbReference type="EMBL" id="GGB79848.1"/>
    </source>
</evidence>
<dbReference type="InterPro" id="IPR036324">
    <property type="entry name" value="Mn/Fe_SOD_N_sf"/>
</dbReference>
<gene>
    <name evidence="8" type="ORF">GCM10007424_19980</name>
</gene>
<dbReference type="InterPro" id="IPR019833">
    <property type="entry name" value="Mn/Fe_SOD_BS"/>
</dbReference>
<organism evidence="8 9">
    <name type="scientific">Flavobacterium suaedae</name>
    <dbReference type="NCBI Taxonomy" id="1767027"/>
    <lineage>
        <taxon>Bacteria</taxon>
        <taxon>Pseudomonadati</taxon>
        <taxon>Bacteroidota</taxon>
        <taxon>Flavobacteriia</taxon>
        <taxon>Flavobacteriales</taxon>
        <taxon>Flavobacteriaceae</taxon>
        <taxon>Flavobacterium</taxon>
    </lineage>
</organism>
<feature type="domain" description="Manganese/iron superoxide dismutase N-terminal" evidence="6">
    <location>
        <begin position="58"/>
        <end position="139"/>
    </location>
</feature>
<dbReference type="Pfam" id="PF00081">
    <property type="entry name" value="Sod_Fe_N"/>
    <property type="match status" value="1"/>
</dbReference>
<comment type="similarity">
    <text evidence="1 5">Belongs to the iron/manganese superoxide dismutase family.</text>
</comment>
<evidence type="ECO:0000256" key="2">
    <source>
        <dbReference type="ARBA" id="ARBA00012682"/>
    </source>
</evidence>
<dbReference type="Gene3D" id="1.10.287.990">
    <property type="entry name" value="Fe,Mn superoxide dismutase (SOD) domain"/>
    <property type="match status" value="1"/>
</dbReference>
<evidence type="ECO:0000256" key="3">
    <source>
        <dbReference type="ARBA" id="ARBA00022723"/>
    </source>
</evidence>
<name>A0ABQ1JVZ6_9FLAO</name>
<keyword evidence="3 5" id="KW-0479">Metal-binding</keyword>
<protein>
    <recommendedName>
        <fullName evidence="2 5">Superoxide dismutase</fullName>
        <ecNumber evidence="2 5">1.15.1.1</ecNumber>
    </recommendedName>
</protein>
<evidence type="ECO:0000259" key="7">
    <source>
        <dbReference type="Pfam" id="PF02777"/>
    </source>
</evidence>
<dbReference type="PIRSF" id="PIRSF000349">
    <property type="entry name" value="SODismutase"/>
    <property type="match status" value="1"/>
</dbReference>
<evidence type="ECO:0000256" key="4">
    <source>
        <dbReference type="ARBA" id="ARBA00023002"/>
    </source>
</evidence>
<comment type="function">
    <text evidence="5">Destroys radicals which are normally produced within the cells and which are toxic to biological systems.</text>
</comment>
<dbReference type="EC" id="1.15.1.1" evidence="2 5"/>
<dbReference type="InterPro" id="IPR019832">
    <property type="entry name" value="Mn/Fe_SOD_C"/>
</dbReference>
<comment type="caution">
    <text evidence="8">The sequence shown here is derived from an EMBL/GenBank/DDBJ whole genome shotgun (WGS) entry which is preliminary data.</text>
</comment>
<dbReference type="PROSITE" id="PS00088">
    <property type="entry name" value="SOD_MN"/>
    <property type="match status" value="1"/>
</dbReference>
<dbReference type="Proteomes" id="UP000615760">
    <property type="component" value="Unassembled WGS sequence"/>
</dbReference>
<feature type="domain" description="Manganese/iron superoxide dismutase C-terminal" evidence="7">
    <location>
        <begin position="147"/>
        <end position="251"/>
    </location>
</feature>